<proteinExistence type="predicted"/>
<feature type="compositionally biased region" description="Polar residues" evidence="1">
    <location>
        <begin position="165"/>
        <end position="174"/>
    </location>
</feature>
<evidence type="ECO:0000313" key="4">
    <source>
        <dbReference type="Proteomes" id="UP001305779"/>
    </source>
</evidence>
<feature type="chain" id="PRO_5046852318" evidence="2">
    <location>
        <begin position="19"/>
        <end position="358"/>
    </location>
</feature>
<feature type="compositionally biased region" description="Low complexity" evidence="1">
    <location>
        <begin position="148"/>
        <end position="158"/>
    </location>
</feature>
<evidence type="ECO:0000256" key="1">
    <source>
        <dbReference type="SAM" id="MobiDB-lite"/>
    </source>
</evidence>
<feature type="compositionally biased region" description="Low complexity" evidence="1">
    <location>
        <begin position="113"/>
        <end position="129"/>
    </location>
</feature>
<accession>A0ABR0EU37</accession>
<dbReference type="Proteomes" id="UP001305779">
    <property type="component" value="Unassembled WGS sequence"/>
</dbReference>
<keyword evidence="2" id="KW-0732">Signal</keyword>
<organism evidence="3 4">
    <name type="scientific">Zasmidium cellare</name>
    <name type="common">Wine cellar mold</name>
    <name type="synonym">Racodium cellare</name>
    <dbReference type="NCBI Taxonomy" id="395010"/>
    <lineage>
        <taxon>Eukaryota</taxon>
        <taxon>Fungi</taxon>
        <taxon>Dikarya</taxon>
        <taxon>Ascomycota</taxon>
        <taxon>Pezizomycotina</taxon>
        <taxon>Dothideomycetes</taxon>
        <taxon>Dothideomycetidae</taxon>
        <taxon>Mycosphaerellales</taxon>
        <taxon>Mycosphaerellaceae</taxon>
        <taxon>Zasmidium</taxon>
    </lineage>
</organism>
<feature type="compositionally biased region" description="Pro residues" evidence="1">
    <location>
        <begin position="135"/>
        <end position="147"/>
    </location>
</feature>
<name>A0ABR0EU37_ZASCE</name>
<reference evidence="3 4" key="1">
    <citation type="journal article" date="2023" name="G3 (Bethesda)">
        <title>A chromosome-level genome assembly of Zasmidium syzygii isolated from banana leaves.</title>
        <authorList>
            <person name="van Westerhoven A.C."/>
            <person name="Mehrabi R."/>
            <person name="Talebi R."/>
            <person name="Steentjes M.B.F."/>
            <person name="Corcolon B."/>
            <person name="Chong P.A."/>
            <person name="Kema G.H.J."/>
            <person name="Seidl M.F."/>
        </authorList>
    </citation>
    <scope>NUCLEOTIDE SEQUENCE [LARGE SCALE GENOMIC DNA]</scope>
    <source>
        <strain evidence="3 4">P124</strain>
    </source>
</reference>
<dbReference type="EMBL" id="JAXOVC010000002">
    <property type="protein sequence ID" value="KAK4505127.1"/>
    <property type="molecule type" value="Genomic_DNA"/>
</dbReference>
<evidence type="ECO:0000313" key="3">
    <source>
        <dbReference type="EMBL" id="KAK4505127.1"/>
    </source>
</evidence>
<sequence length="358" mass="38823">MYRKVASLLLVAPAAILASPFPQQTTPVASPPTTRSLSTVTTWPEAQSTETVMATLSDRVTTFTHKNELYYTARGPGEKYLYMDSPLLTKFAELIYNKQVCSDAPDRPRRSTEISITATPIPTTSVSTTLQTRPTAPPTLSPSPATAPPSTLTPAAPSKIPSLAPSGNATTQGDSCPVNGNVVCKPNDPTKFGLCNWGKVVWQDVAKGTECHNGTIVGVGAYSPAGHKRSQSDIGVPLSKLEGLSKRDNDFVTLNLLDRPSPNTCFESNLGAIIDGFVGLSTVAPHWEVQAIPHDNTNFTGFVVDWRQYAYELPELSWVNRQQLKESVDRAAVFLMYPENWLVEFNVMVAGLQDNGQL</sequence>
<protein>
    <submittedName>
        <fullName evidence="3">Uncharacterized protein</fullName>
    </submittedName>
</protein>
<feature type="signal peptide" evidence="2">
    <location>
        <begin position="1"/>
        <end position="18"/>
    </location>
</feature>
<feature type="region of interest" description="Disordered" evidence="1">
    <location>
        <begin position="103"/>
        <end position="179"/>
    </location>
</feature>
<comment type="caution">
    <text evidence="3">The sequence shown here is derived from an EMBL/GenBank/DDBJ whole genome shotgun (WGS) entry which is preliminary data.</text>
</comment>
<keyword evidence="4" id="KW-1185">Reference proteome</keyword>
<evidence type="ECO:0000256" key="2">
    <source>
        <dbReference type="SAM" id="SignalP"/>
    </source>
</evidence>
<gene>
    <name evidence="3" type="ORF">PRZ48_003090</name>
</gene>